<dbReference type="Pfam" id="PF13646">
    <property type="entry name" value="HEAT_2"/>
    <property type="match status" value="1"/>
</dbReference>
<dbReference type="InterPro" id="IPR004155">
    <property type="entry name" value="PBS_lyase_HEAT"/>
</dbReference>
<protein>
    <recommendedName>
        <fullName evidence="3">HEAT repeat domain-containing protein</fullName>
    </recommendedName>
</protein>
<dbReference type="EMBL" id="LAZR01055248">
    <property type="protein sequence ID" value="KKK76805.1"/>
    <property type="molecule type" value="Genomic_DNA"/>
</dbReference>
<gene>
    <name evidence="2" type="ORF">LCGC14_2859950</name>
</gene>
<dbReference type="AlphaFoldDB" id="A0A0F8YSN1"/>
<name>A0A0F8YSN1_9ZZZZ</name>
<dbReference type="SUPFAM" id="SSF48371">
    <property type="entry name" value="ARM repeat"/>
    <property type="match status" value="1"/>
</dbReference>
<comment type="caution">
    <text evidence="2">The sequence shown here is derived from an EMBL/GenBank/DDBJ whole genome shotgun (WGS) entry which is preliminary data.</text>
</comment>
<feature type="transmembrane region" description="Helical" evidence="1">
    <location>
        <begin position="7"/>
        <end position="26"/>
    </location>
</feature>
<reference evidence="2" key="1">
    <citation type="journal article" date="2015" name="Nature">
        <title>Complex archaea that bridge the gap between prokaryotes and eukaryotes.</title>
        <authorList>
            <person name="Spang A."/>
            <person name="Saw J.H."/>
            <person name="Jorgensen S.L."/>
            <person name="Zaremba-Niedzwiedzka K."/>
            <person name="Martijn J."/>
            <person name="Lind A.E."/>
            <person name="van Eijk R."/>
            <person name="Schleper C."/>
            <person name="Guy L."/>
            <person name="Ettema T.J."/>
        </authorList>
    </citation>
    <scope>NUCLEOTIDE SEQUENCE</scope>
</reference>
<accession>A0A0F8YSN1</accession>
<keyword evidence="1" id="KW-1133">Transmembrane helix</keyword>
<keyword evidence="1" id="KW-0812">Transmembrane</keyword>
<evidence type="ECO:0000256" key="1">
    <source>
        <dbReference type="SAM" id="Phobius"/>
    </source>
</evidence>
<evidence type="ECO:0008006" key="3">
    <source>
        <dbReference type="Google" id="ProtNLM"/>
    </source>
</evidence>
<evidence type="ECO:0000313" key="2">
    <source>
        <dbReference type="EMBL" id="KKK76805.1"/>
    </source>
</evidence>
<sequence length="214" mass="23425">MKKNYKIILCAAVVLLAVLGAVLWYLESSGWWVARQAASGDLSDRIEAVALLRGKGGSLARETLLRLSEDKELRVALAAVRAMGAHEAHREALVRICAKGDRGLVRAAAVAALGKFEDTPSADLIAILKTDKDPVVRAGAVEGLAHKRDAQTTEALLAAMDDNDLTVRRKAMAALYRSMGLRFLYRPDDPRLKRRADIAKIRRLIRQIVAGVHR</sequence>
<keyword evidence="1" id="KW-0472">Membrane</keyword>
<dbReference type="InterPro" id="IPR011989">
    <property type="entry name" value="ARM-like"/>
</dbReference>
<organism evidence="2">
    <name type="scientific">marine sediment metagenome</name>
    <dbReference type="NCBI Taxonomy" id="412755"/>
    <lineage>
        <taxon>unclassified sequences</taxon>
        <taxon>metagenomes</taxon>
        <taxon>ecological metagenomes</taxon>
    </lineage>
</organism>
<proteinExistence type="predicted"/>
<dbReference type="Gene3D" id="1.25.10.10">
    <property type="entry name" value="Leucine-rich Repeat Variant"/>
    <property type="match status" value="1"/>
</dbReference>
<dbReference type="InterPro" id="IPR016024">
    <property type="entry name" value="ARM-type_fold"/>
</dbReference>
<dbReference type="SMART" id="SM00567">
    <property type="entry name" value="EZ_HEAT"/>
    <property type="match status" value="3"/>
</dbReference>